<evidence type="ECO:0000313" key="1">
    <source>
        <dbReference type="EMBL" id="TFE88205.1"/>
    </source>
</evidence>
<sequence>MCPAPHGYCCLYLLERGAELNWISVWDGLTPLDAAQRSATGDLVQWLHNRGAKSAKELHR</sequence>
<evidence type="ECO:0000313" key="2">
    <source>
        <dbReference type="Proteomes" id="UP000298246"/>
    </source>
</evidence>
<gene>
    <name evidence="1" type="ORF">B5M42_09730</name>
</gene>
<accession>A0A4Y8Q2U2</accession>
<dbReference type="Gene3D" id="1.25.40.20">
    <property type="entry name" value="Ankyrin repeat-containing domain"/>
    <property type="match status" value="1"/>
</dbReference>
<comment type="caution">
    <text evidence="1">The sequence shown here is derived from an EMBL/GenBank/DDBJ whole genome shotgun (WGS) entry which is preliminary data.</text>
</comment>
<keyword evidence="2" id="KW-1185">Reference proteome</keyword>
<dbReference type="InterPro" id="IPR036770">
    <property type="entry name" value="Ankyrin_rpt-contain_sf"/>
</dbReference>
<dbReference type="Proteomes" id="UP000298246">
    <property type="component" value="Unassembled WGS sequence"/>
</dbReference>
<dbReference type="SUPFAM" id="SSF48403">
    <property type="entry name" value="Ankyrin repeat"/>
    <property type="match status" value="1"/>
</dbReference>
<reference evidence="1 2" key="1">
    <citation type="submission" date="2017-03" db="EMBL/GenBank/DDBJ databases">
        <title>Isolation of Levoglucosan Utilizing Bacteria.</title>
        <authorList>
            <person name="Arya A.S."/>
        </authorList>
    </citation>
    <scope>NUCLEOTIDE SEQUENCE [LARGE SCALE GENOMIC DNA]</scope>
    <source>
        <strain evidence="1 2">MEC069</strain>
    </source>
</reference>
<protein>
    <submittedName>
        <fullName evidence="1">Uncharacterized protein</fullName>
    </submittedName>
</protein>
<dbReference type="AlphaFoldDB" id="A0A4Y8Q2U2"/>
<dbReference type="EMBL" id="MYFO01000010">
    <property type="protein sequence ID" value="TFE88205.1"/>
    <property type="molecule type" value="Genomic_DNA"/>
</dbReference>
<proteinExistence type="predicted"/>
<organism evidence="1 2">
    <name type="scientific">Paenibacillus athensensis</name>
    <dbReference type="NCBI Taxonomy" id="1967502"/>
    <lineage>
        <taxon>Bacteria</taxon>
        <taxon>Bacillati</taxon>
        <taxon>Bacillota</taxon>
        <taxon>Bacilli</taxon>
        <taxon>Bacillales</taxon>
        <taxon>Paenibacillaceae</taxon>
        <taxon>Paenibacillus</taxon>
    </lineage>
</organism>
<name>A0A4Y8Q2U2_9BACL</name>